<accession>A0A8J2RYH0</accession>
<reference evidence="2" key="1">
    <citation type="submission" date="2021-11" db="EMBL/GenBank/DDBJ databases">
        <authorList>
            <person name="Schell T."/>
        </authorList>
    </citation>
    <scope>NUCLEOTIDE SEQUENCE</scope>
    <source>
        <strain evidence="2">M5</strain>
    </source>
</reference>
<keyword evidence="1" id="KW-0472">Membrane</keyword>
<evidence type="ECO:0000256" key="1">
    <source>
        <dbReference type="SAM" id="Phobius"/>
    </source>
</evidence>
<keyword evidence="1" id="KW-1133">Transmembrane helix</keyword>
<dbReference type="EMBL" id="CAKKLH010000277">
    <property type="protein sequence ID" value="CAH0107611.1"/>
    <property type="molecule type" value="Genomic_DNA"/>
</dbReference>
<keyword evidence="1" id="KW-0812">Transmembrane</keyword>
<evidence type="ECO:0000313" key="2">
    <source>
        <dbReference type="EMBL" id="CAH0107611.1"/>
    </source>
</evidence>
<comment type="caution">
    <text evidence="2">The sequence shown here is derived from an EMBL/GenBank/DDBJ whole genome shotgun (WGS) entry which is preliminary data.</text>
</comment>
<dbReference type="Proteomes" id="UP000789390">
    <property type="component" value="Unassembled WGS sequence"/>
</dbReference>
<proteinExistence type="predicted"/>
<name>A0A8J2RYH0_9CRUS</name>
<dbReference type="AlphaFoldDB" id="A0A8J2RYH0"/>
<feature type="transmembrane region" description="Helical" evidence="1">
    <location>
        <begin position="105"/>
        <end position="126"/>
    </location>
</feature>
<gene>
    <name evidence="2" type="ORF">DGAL_LOCUS10931</name>
</gene>
<protein>
    <submittedName>
        <fullName evidence="2">Uncharacterized protein</fullName>
    </submittedName>
</protein>
<evidence type="ECO:0000313" key="3">
    <source>
        <dbReference type="Proteomes" id="UP000789390"/>
    </source>
</evidence>
<sequence length="128" mass="14595">MDKIQLRISGGSQPLQEMTWCISYGYRPTSGKLIAKPPNELCIVLSPKKKKVKVGEWKINHGNSYMPRLFTNPAILRAARNLSTNSIRRRNCTVISTYQRQLGSMYTLCMYTITILFTTTILKVPLVK</sequence>
<organism evidence="2 3">
    <name type="scientific">Daphnia galeata</name>
    <dbReference type="NCBI Taxonomy" id="27404"/>
    <lineage>
        <taxon>Eukaryota</taxon>
        <taxon>Metazoa</taxon>
        <taxon>Ecdysozoa</taxon>
        <taxon>Arthropoda</taxon>
        <taxon>Crustacea</taxon>
        <taxon>Branchiopoda</taxon>
        <taxon>Diplostraca</taxon>
        <taxon>Cladocera</taxon>
        <taxon>Anomopoda</taxon>
        <taxon>Daphniidae</taxon>
        <taxon>Daphnia</taxon>
    </lineage>
</organism>
<keyword evidence="3" id="KW-1185">Reference proteome</keyword>